<dbReference type="InterPro" id="IPR011009">
    <property type="entry name" value="Kinase-like_dom_sf"/>
</dbReference>
<dbReference type="Pfam" id="PF00069">
    <property type="entry name" value="Pkinase"/>
    <property type="match status" value="1"/>
</dbReference>
<dbReference type="PANTHER" id="PTHR44167">
    <property type="entry name" value="OVARIAN-SPECIFIC SERINE/THREONINE-PROTEIN KINASE LOK-RELATED"/>
    <property type="match status" value="1"/>
</dbReference>
<accession>A0A8H3CM87</accession>
<dbReference type="PROSITE" id="PS50011">
    <property type="entry name" value="PROTEIN_KINASE_DOM"/>
    <property type="match status" value="1"/>
</dbReference>
<dbReference type="PANTHER" id="PTHR44167:SF30">
    <property type="entry name" value="PHOSPHORYLASE KINASE"/>
    <property type="match status" value="1"/>
</dbReference>
<dbReference type="GO" id="GO:0005524">
    <property type="term" value="F:ATP binding"/>
    <property type="evidence" value="ECO:0007669"/>
    <property type="project" value="InterPro"/>
</dbReference>
<sequence>MSTNHFNRLRLNSRPDKRSEVEDRWVAFQPYLLAKGYRLRPRYQPDWVPSWINTNLKPRLCEDSLDCLPIRVLDATRIGDERQVKIKMVVPTSENEGTYEYDLLNHFSTPPLKDDPSNHIVPLLDQFPIPGIESGYFVVMPLLSQFKEPAFYNVSEIHDFFQQIFDGVLFMHSHNVAHCDIAPANVMMDARSLYEEPFHPYYQTYSIDAKHRIYPKHKRSQKRIRYYFIDLGYAQWFKEKDCPRRVTGLGAREAAPEQTGIAPYDPFAVDVYQLGIMIQNEFIDNFNQLKFLSSLISEMTQHDPSKRPDIGTARSTMNTAFLGLSGSQYRWPLATEKHGPLDRIRVLFLGLLEEVKHFIRQILTILLQRK</sequence>
<dbReference type="GO" id="GO:0005634">
    <property type="term" value="C:nucleus"/>
    <property type="evidence" value="ECO:0007669"/>
    <property type="project" value="TreeGrafter"/>
</dbReference>
<dbReference type="CDD" id="cd00180">
    <property type="entry name" value="PKc"/>
    <property type="match status" value="1"/>
</dbReference>
<dbReference type="GO" id="GO:0004674">
    <property type="term" value="F:protein serine/threonine kinase activity"/>
    <property type="evidence" value="ECO:0007669"/>
    <property type="project" value="TreeGrafter"/>
</dbReference>
<dbReference type="InterPro" id="IPR000719">
    <property type="entry name" value="Prot_kinase_dom"/>
</dbReference>
<gene>
    <name evidence="2" type="ORF">RDB_LOCUS145445</name>
</gene>
<protein>
    <recommendedName>
        <fullName evidence="1">Protein kinase domain-containing protein</fullName>
    </recommendedName>
</protein>
<organism evidence="2 3">
    <name type="scientific">Rhizoctonia solani</name>
    <dbReference type="NCBI Taxonomy" id="456999"/>
    <lineage>
        <taxon>Eukaryota</taxon>
        <taxon>Fungi</taxon>
        <taxon>Dikarya</taxon>
        <taxon>Basidiomycota</taxon>
        <taxon>Agaricomycotina</taxon>
        <taxon>Agaricomycetes</taxon>
        <taxon>Cantharellales</taxon>
        <taxon>Ceratobasidiaceae</taxon>
        <taxon>Rhizoctonia</taxon>
    </lineage>
</organism>
<proteinExistence type="predicted"/>
<dbReference type="EMBL" id="CAJMWR010004205">
    <property type="protein sequence ID" value="CAE6489018.1"/>
    <property type="molecule type" value="Genomic_DNA"/>
</dbReference>
<name>A0A8H3CM87_9AGAM</name>
<dbReference type="Gene3D" id="1.10.510.10">
    <property type="entry name" value="Transferase(Phosphotransferase) domain 1"/>
    <property type="match status" value="1"/>
</dbReference>
<feature type="domain" description="Protein kinase" evidence="1">
    <location>
        <begin position="1"/>
        <end position="370"/>
    </location>
</feature>
<evidence type="ECO:0000259" key="1">
    <source>
        <dbReference type="PROSITE" id="PS50011"/>
    </source>
</evidence>
<dbReference type="Proteomes" id="UP000663840">
    <property type="component" value="Unassembled WGS sequence"/>
</dbReference>
<evidence type="ECO:0000313" key="2">
    <source>
        <dbReference type="EMBL" id="CAE6489018.1"/>
    </source>
</evidence>
<dbReference type="GO" id="GO:0044773">
    <property type="term" value="P:mitotic DNA damage checkpoint signaling"/>
    <property type="evidence" value="ECO:0007669"/>
    <property type="project" value="TreeGrafter"/>
</dbReference>
<evidence type="ECO:0000313" key="3">
    <source>
        <dbReference type="Proteomes" id="UP000663840"/>
    </source>
</evidence>
<reference evidence="2" key="1">
    <citation type="submission" date="2021-01" db="EMBL/GenBank/DDBJ databases">
        <authorList>
            <person name="Kaushik A."/>
        </authorList>
    </citation>
    <scope>NUCLEOTIDE SEQUENCE</scope>
    <source>
        <strain evidence="2">AG1-1A</strain>
    </source>
</reference>
<comment type="caution">
    <text evidence="2">The sequence shown here is derived from an EMBL/GenBank/DDBJ whole genome shotgun (WGS) entry which is preliminary data.</text>
</comment>
<dbReference type="AlphaFoldDB" id="A0A8H3CM87"/>
<dbReference type="SMART" id="SM00220">
    <property type="entry name" value="S_TKc"/>
    <property type="match status" value="1"/>
</dbReference>
<dbReference type="SUPFAM" id="SSF56112">
    <property type="entry name" value="Protein kinase-like (PK-like)"/>
    <property type="match status" value="1"/>
</dbReference>